<proteinExistence type="predicted"/>
<accession>A0A3R7M0M2</accession>
<gene>
    <name evidence="3" type="ORF">C7M84_012079</name>
</gene>
<name>A0A3R7M0M2_PENVA</name>
<feature type="signal peptide" evidence="2">
    <location>
        <begin position="1"/>
        <end position="27"/>
    </location>
</feature>
<keyword evidence="1" id="KW-0560">Oxidoreductase</keyword>
<dbReference type="PANTHER" id="PTHR43157:SF31">
    <property type="entry name" value="PHOSPHATIDYLINOSITOL-GLYCAN BIOSYNTHESIS CLASS F PROTEIN"/>
    <property type="match status" value="1"/>
</dbReference>
<evidence type="ECO:0000313" key="4">
    <source>
        <dbReference type="Proteomes" id="UP000283509"/>
    </source>
</evidence>
<keyword evidence="4" id="KW-1185">Reference proteome</keyword>
<dbReference type="Gene3D" id="3.40.50.720">
    <property type="entry name" value="NAD(P)-binding Rossmann-like Domain"/>
    <property type="match status" value="1"/>
</dbReference>
<dbReference type="EMBL" id="QCYY01002528">
    <property type="protein sequence ID" value="ROT69696.1"/>
    <property type="molecule type" value="Genomic_DNA"/>
</dbReference>
<evidence type="ECO:0000256" key="1">
    <source>
        <dbReference type="ARBA" id="ARBA00023002"/>
    </source>
</evidence>
<keyword evidence="2" id="KW-0732">Signal</keyword>
<sequence>MTMATNHFGHFLLGNLLLVRLLKKCSPSRIVITSSDSHGHISGFDPKNLNFEKGEFGPYRSYCQSKLCNVLYARHLSHLLADTGVVANSHCPGLVATEIFQKSGGFLVGKLFRFLALFMSKTVEQGAQTIIHLATAPETATISGKFFMDCKVSEVESSYGRDNALAKIVWEESEQIVGLKPEEKHY</sequence>
<dbReference type="PANTHER" id="PTHR43157">
    <property type="entry name" value="PHOSPHATIDYLINOSITOL-GLYCAN BIOSYNTHESIS CLASS F PROTEIN-RELATED"/>
    <property type="match status" value="1"/>
</dbReference>
<reference evidence="3 4" key="1">
    <citation type="submission" date="2018-04" db="EMBL/GenBank/DDBJ databases">
        <authorList>
            <person name="Zhang X."/>
            <person name="Yuan J."/>
            <person name="Li F."/>
            <person name="Xiang J."/>
        </authorList>
    </citation>
    <scope>NUCLEOTIDE SEQUENCE [LARGE SCALE GENOMIC DNA]</scope>
    <source>
        <tissue evidence="3">Muscle</tissue>
    </source>
</reference>
<dbReference type="OrthoDB" id="191139at2759"/>
<organism evidence="3 4">
    <name type="scientific">Penaeus vannamei</name>
    <name type="common">Whiteleg shrimp</name>
    <name type="synonym">Litopenaeus vannamei</name>
    <dbReference type="NCBI Taxonomy" id="6689"/>
    <lineage>
        <taxon>Eukaryota</taxon>
        <taxon>Metazoa</taxon>
        <taxon>Ecdysozoa</taxon>
        <taxon>Arthropoda</taxon>
        <taxon>Crustacea</taxon>
        <taxon>Multicrustacea</taxon>
        <taxon>Malacostraca</taxon>
        <taxon>Eumalacostraca</taxon>
        <taxon>Eucarida</taxon>
        <taxon>Decapoda</taxon>
        <taxon>Dendrobranchiata</taxon>
        <taxon>Penaeoidea</taxon>
        <taxon>Penaeidae</taxon>
        <taxon>Penaeus</taxon>
    </lineage>
</organism>
<dbReference type="STRING" id="6689.A0A3R7M0M2"/>
<dbReference type="AlphaFoldDB" id="A0A3R7M0M2"/>
<dbReference type="GO" id="GO:0016491">
    <property type="term" value="F:oxidoreductase activity"/>
    <property type="evidence" value="ECO:0007669"/>
    <property type="project" value="UniProtKB-KW"/>
</dbReference>
<dbReference type="Proteomes" id="UP000283509">
    <property type="component" value="Unassembled WGS sequence"/>
</dbReference>
<evidence type="ECO:0000313" key="3">
    <source>
        <dbReference type="EMBL" id="ROT69696.1"/>
    </source>
</evidence>
<evidence type="ECO:0000256" key="2">
    <source>
        <dbReference type="SAM" id="SignalP"/>
    </source>
</evidence>
<protein>
    <recommendedName>
        <fullName evidence="5">Retinol dehydrogenase 14</fullName>
    </recommendedName>
</protein>
<evidence type="ECO:0008006" key="5">
    <source>
        <dbReference type="Google" id="ProtNLM"/>
    </source>
</evidence>
<reference evidence="3 4" key="2">
    <citation type="submission" date="2019-01" db="EMBL/GenBank/DDBJ databases">
        <title>The decoding of complex shrimp genome reveals the adaptation for benthos swimmer, frequently molting mechanism and breeding impact on genome.</title>
        <authorList>
            <person name="Sun Y."/>
            <person name="Gao Y."/>
            <person name="Yu Y."/>
        </authorList>
    </citation>
    <scope>NUCLEOTIDE SEQUENCE [LARGE SCALE GENOMIC DNA]</scope>
    <source>
        <tissue evidence="3">Muscle</tissue>
    </source>
</reference>
<feature type="chain" id="PRO_5018728350" description="Retinol dehydrogenase 14" evidence="2">
    <location>
        <begin position="28"/>
        <end position="186"/>
    </location>
</feature>
<dbReference type="InterPro" id="IPR036291">
    <property type="entry name" value="NAD(P)-bd_dom_sf"/>
</dbReference>
<dbReference type="SUPFAM" id="SSF51735">
    <property type="entry name" value="NAD(P)-binding Rossmann-fold domains"/>
    <property type="match status" value="1"/>
</dbReference>
<comment type="caution">
    <text evidence="3">The sequence shown here is derived from an EMBL/GenBank/DDBJ whole genome shotgun (WGS) entry which is preliminary data.</text>
</comment>